<dbReference type="PANTHER" id="PTHR43756">
    <property type="entry name" value="CHOLINE MONOOXYGENASE, CHLOROPLASTIC"/>
    <property type="match status" value="1"/>
</dbReference>
<dbReference type="SUPFAM" id="SSF50022">
    <property type="entry name" value="ISP domain"/>
    <property type="match status" value="1"/>
</dbReference>
<evidence type="ECO:0000256" key="4">
    <source>
        <dbReference type="ARBA" id="ARBA00022964"/>
    </source>
</evidence>
<keyword evidence="3" id="KW-0479">Metal-binding</keyword>
<dbReference type="Pfam" id="PF00848">
    <property type="entry name" value="Ring_hydroxyl_A"/>
    <property type="match status" value="1"/>
</dbReference>
<dbReference type="InterPro" id="IPR015879">
    <property type="entry name" value="Ring_hydroxy_dOase_asu_C_dom"/>
</dbReference>
<name>A0A126SXM5_9BACT</name>
<dbReference type="GO" id="GO:0051537">
    <property type="term" value="F:2 iron, 2 sulfur cluster binding"/>
    <property type="evidence" value="ECO:0007669"/>
    <property type="project" value="UniProtKB-KW"/>
</dbReference>
<organism evidence="10">
    <name type="scientific">uncultured bacterium UPO36</name>
    <dbReference type="NCBI Taxonomy" id="1776963"/>
    <lineage>
        <taxon>Bacteria</taxon>
        <taxon>environmental samples</taxon>
    </lineage>
</organism>
<dbReference type="AlphaFoldDB" id="A0A126SXM5"/>
<comment type="similarity">
    <text evidence="1">Belongs to the bacterial ring-hydroxylating dioxygenase alpha subunit family.</text>
</comment>
<dbReference type="GO" id="GO:0051213">
    <property type="term" value="F:dioxygenase activity"/>
    <property type="evidence" value="ECO:0007669"/>
    <property type="project" value="UniProtKB-KW"/>
</dbReference>
<dbReference type="PROSITE" id="PS51296">
    <property type="entry name" value="RIESKE"/>
    <property type="match status" value="1"/>
</dbReference>
<evidence type="ECO:0000313" key="10">
    <source>
        <dbReference type="EMBL" id="AMK59061.1"/>
    </source>
</evidence>
<dbReference type="Pfam" id="PF00355">
    <property type="entry name" value="Rieske"/>
    <property type="match status" value="1"/>
</dbReference>
<dbReference type="InterPro" id="IPR017941">
    <property type="entry name" value="Rieske_2Fe-2S"/>
</dbReference>
<protein>
    <submittedName>
        <fullName evidence="10">Benzoate 1,2-dioxygenase, alpha subunit</fullName>
    </submittedName>
</protein>
<dbReference type="Gene3D" id="3.90.380.10">
    <property type="entry name" value="Naphthalene 1,2-dioxygenase Alpha Subunit, Chain A, domain 1"/>
    <property type="match status" value="1"/>
</dbReference>
<reference evidence="10" key="1">
    <citation type="journal article" date="2016" name="Appl. Environ. Microbiol.">
        <title>Functional Metagenomics of a Biostimulated Petroleum-Contaminated Soil Reveals an Extraordinary Diversity of Extradiol Dioxygenases.</title>
        <authorList>
            <person name="Terron-Gonzalez L."/>
            <person name="Martin-Cabello G."/>
            <person name="Ferrer M."/>
            <person name="Santero E."/>
        </authorList>
    </citation>
    <scope>NUCLEOTIDE SEQUENCE</scope>
</reference>
<dbReference type="InterPro" id="IPR001663">
    <property type="entry name" value="Rng_hydr_dOase-A"/>
</dbReference>
<evidence type="ECO:0000256" key="8">
    <source>
        <dbReference type="ARBA" id="ARBA00023027"/>
    </source>
</evidence>
<dbReference type="PROSITE" id="PS00570">
    <property type="entry name" value="RING_HYDROXYL_ALPHA"/>
    <property type="match status" value="1"/>
</dbReference>
<evidence type="ECO:0000259" key="9">
    <source>
        <dbReference type="PROSITE" id="PS51296"/>
    </source>
</evidence>
<keyword evidence="4 10" id="KW-0223">Dioxygenase</keyword>
<dbReference type="PANTHER" id="PTHR43756:SF1">
    <property type="entry name" value="3-PHENYLPROPIONATE_CINNAMIC ACID DIOXYGENASE SUBUNIT ALPHA"/>
    <property type="match status" value="1"/>
</dbReference>
<evidence type="ECO:0000256" key="2">
    <source>
        <dbReference type="ARBA" id="ARBA00022714"/>
    </source>
</evidence>
<sequence>MDMRVKETGHPALTDPGRYFVDQPAQRQFNVHRDLFRDAELFELEMAHVFEASWVYLCHESQLPNANDYYTTHIGRTAVVVMRGQDGALRGFVNACPHRGTRLYVARTGNAQVQMCPYHAWCFDSAGQCVKIKDQPQAGYAPSFDQQSHDLKPLGALASYRGFVFGALPADVPALEDYLGDTRFFIDTFAEQSAQGMEILPGEVSYVFRANWKLQVENTMDIYHLTTVHSTFAKIVQQRGAREAAAAGADKVKAVNLGALAGQEQGTYTFAHGHTVFWGTDPLRENRALWAMRPELLDRGVDPHKVDWMFRPRVLNFFPNIQFVDSACMQLRVIRPLAPDRTEMTMFCLAPRGEPAAGRRRRLRQYEDFFNASGIATPDDVACQEDIHAGGLGDSHSEWIQGFARGMDKVIAGPDAHARDIGIRPLESCSGVEIQDETVFRGFYREWLARMQGAGGAKSAQAAAGARA</sequence>
<accession>A0A126SXM5</accession>
<keyword evidence="8" id="KW-0520">NAD</keyword>
<evidence type="ECO:0000256" key="3">
    <source>
        <dbReference type="ARBA" id="ARBA00022723"/>
    </source>
</evidence>
<dbReference type="InterPro" id="IPR036922">
    <property type="entry name" value="Rieske_2Fe-2S_sf"/>
</dbReference>
<dbReference type="Gene3D" id="2.102.10.10">
    <property type="entry name" value="Rieske [2Fe-2S] iron-sulphur domain"/>
    <property type="match status" value="1"/>
</dbReference>
<evidence type="ECO:0000256" key="5">
    <source>
        <dbReference type="ARBA" id="ARBA00023002"/>
    </source>
</evidence>
<evidence type="ECO:0000256" key="1">
    <source>
        <dbReference type="ARBA" id="ARBA00008751"/>
    </source>
</evidence>
<dbReference type="SUPFAM" id="SSF55961">
    <property type="entry name" value="Bet v1-like"/>
    <property type="match status" value="1"/>
</dbReference>
<dbReference type="EMBL" id="KU144966">
    <property type="protein sequence ID" value="AMK59061.1"/>
    <property type="molecule type" value="Genomic_DNA"/>
</dbReference>
<dbReference type="InterPro" id="IPR015881">
    <property type="entry name" value="ARHD_Rieske_2Fe_2S"/>
</dbReference>
<keyword evidence="6" id="KW-0408">Iron</keyword>
<evidence type="ECO:0000256" key="7">
    <source>
        <dbReference type="ARBA" id="ARBA00023014"/>
    </source>
</evidence>
<dbReference type="PRINTS" id="PR00090">
    <property type="entry name" value="RNGDIOXGNASE"/>
</dbReference>
<proteinExistence type="inferred from homology"/>
<evidence type="ECO:0000256" key="6">
    <source>
        <dbReference type="ARBA" id="ARBA00023004"/>
    </source>
</evidence>
<keyword evidence="7" id="KW-0411">Iron-sulfur</keyword>
<keyword evidence="5" id="KW-0560">Oxidoreductase</keyword>
<keyword evidence="2" id="KW-0001">2Fe-2S</keyword>
<feature type="domain" description="Rieske" evidence="9">
    <location>
        <begin position="55"/>
        <end position="155"/>
    </location>
</feature>
<dbReference type="GO" id="GO:0005506">
    <property type="term" value="F:iron ion binding"/>
    <property type="evidence" value="ECO:0007669"/>
    <property type="project" value="InterPro"/>
</dbReference>